<organism evidence="12">
    <name type="scientific">Locusta migratoria</name>
    <name type="common">Migratory locust</name>
    <dbReference type="NCBI Taxonomy" id="7004"/>
    <lineage>
        <taxon>Eukaryota</taxon>
        <taxon>Metazoa</taxon>
        <taxon>Ecdysozoa</taxon>
        <taxon>Arthropoda</taxon>
        <taxon>Hexapoda</taxon>
        <taxon>Insecta</taxon>
        <taxon>Pterygota</taxon>
        <taxon>Neoptera</taxon>
        <taxon>Polyneoptera</taxon>
        <taxon>Orthoptera</taxon>
        <taxon>Caelifera</taxon>
        <taxon>Acrididea</taxon>
        <taxon>Acridomorpha</taxon>
        <taxon>Acridoidea</taxon>
        <taxon>Acrididae</taxon>
        <taxon>Oedipodinae</taxon>
        <taxon>Locusta</taxon>
    </lineage>
</organism>
<name>A0A0M4J7E5_LOCMI</name>
<evidence type="ECO:0000256" key="8">
    <source>
        <dbReference type="ARBA" id="ARBA00023170"/>
    </source>
</evidence>
<evidence type="ECO:0000256" key="5">
    <source>
        <dbReference type="ARBA" id="ARBA00022725"/>
    </source>
</evidence>
<sequence>MELAHLLLRLLHWSGALRHPSKPCGCYLLYSAAVVTIIGLFVVTQVAAVVDRQAGSDLDQATLALCVASTMCVGMCKILNILRSEHLFLKLADEVSRQPDGLSAWEAGAWLWSRGRVRRLSAVYLSLAASMAVTWPAAPLAVGGGALPFVARFPFDVAAPAGYAAAFAFQVLVVAVVGVVVPCTDLFTVSCVEHLNSLLHILVHRVERLNALETGARPQHATADDKAAAVADPLHRDLADCVALHQRIISEAECLNQAIGGVLLLQVVASSAGICFLLFQVAKKTTFHLVETGKLLGYLTFMLSQLLFYCWFGDDMLSKSESVSLASYRCRWPDAPTRFQRSLLMVSMRAHRPLTLRAGKFFVFSRQAFVQVMNVSYSYFTVLRSLSEA</sequence>
<feature type="transmembrane region" description="Helical" evidence="10">
    <location>
        <begin position="162"/>
        <end position="181"/>
    </location>
</feature>
<dbReference type="GO" id="GO:0005886">
    <property type="term" value="C:plasma membrane"/>
    <property type="evidence" value="ECO:0007669"/>
    <property type="project" value="UniProtKB-SubCell"/>
</dbReference>
<feature type="transmembrane region" description="Helical" evidence="10">
    <location>
        <begin position="295"/>
        <end position="312"/>
    </location>
</feature>
<evidence type="ECO:0000256" key="6">
    <source>
        <dbReference type="ARBA" id="ARBA00022989"/>
    </source>
</evidence>
<evidence type="ECO:0000256" key="2">
    <source>
        <dbReference type="ARBA" id="ARBA00022475"/>
    </source>
</evidence>
<reference evidence="12" key="2">
    <citation type="submission" date="2015-02" db="EMBL/GenBank/DDBJ databases">
        <authorList>
            <person name="Torres C."/>
        </authorList>
    </citation>
    <scope>NUCLEOTIDE SEQUENCE</scope>
</reference>
<feature type="transmembrane region" description="Helical" evidence="10">
    <location>
        <begin position="258"/>
        <end position="279"/>
    </location>
</feature>
<feature type="transmembrane region" description="Helical" evidence="10">
    <location>
        <begin position="122"/>
        <end position="142"/>
    </location>
</feature>
<dbReference type="InterPro" id="IPR004117">
    <property type="entry name" value="7tm6_olfct_rcpt"/>
</dbReference>
<feature type="transmembrane region" description="Helical" evidence="10">
    <location>
        <begin position="62"/>
        <end position="82"/>
    </location>
</feature>
<evidence type="ECO:0000256" key="10">
    <source>
        <dbReference type="RuleBase" id="RU351113"/>
    </source>
</evidence>
<reference evidence="12" key="1">
    <citation type="journal article" date="2015" name="Cell. Mol. Life Sci.">
        <title>Identification and functional analysis of olfactory receptor family reveal unusual characteristics of the olfactory system in the migratory locust.</title>
        <authorList>
            <person name="Wang Z."/>
            <person name="Yang P."/>
            <person name="Chen D."/>
            <person name="Jiang F."/>
            <person name="Li Y."/>
            <person name="Wang X."/>
            <person name="Kang L."/>
        </authorList>
    </citation>
    <scope>NUCLEOTIDE SEQUENCE</scope>
</reference>
<keyword evidence="3 10" id="KW-0716">Sensory transduction</keyword>
<keyword evidence="11" id="KW-0732">Signal</keyword>
<keyword evidence="9 10" id="KW-0807">Transducer</keyword>
<evidence type="ECO:0000313" key="12">
    <source>
        <dbReference type="EMBL" id="ALD51464.1"/>
    </source>
</evidence>
<accession>A0A0M4J7E5</accession>
<keyword evidence="2" id="KW-1003">Cell membrane</keyword>
<dbReference type="AlphaFoldDB" id="A0A0M4J7E5"/>
<comment type="similarity">
    <text evidence="10">Belongs to the insect chemoreceptor superfamily. Heteromeric odorant receptor channel (TC 1.A.69) family.</text>
</comment>
<proteinExistence type="evidence at transcript level"/>
<keyword evidence="7 10" id="KW-0472">Membrane</keyword>
<evidence type="ECO:0000256" key="11">
    <source>
        <dbReference type="SAM" id="SignalP"/>
    </source>
</evidence>
<evidence type="ECO:0000256" key="3">
    <source>
        <dbReference type="ARBA" id="ARBA00022606"/>
    </source>
</evidence>
<comment type="caution">
    <text evidence="10">Lacks conserved residue(s) required for the propagation of feature annotation.</text>
</comment>
<evidence type="ECO:0000256" key="7">
    <source>
        <dbReference type="ARBA" id="ARBA00023136"/>
    </source>
</evidence>
<evidence type="ECO:0000256" key="4">
    <source>
        <dbReference type="ARBA" id="ARBA00022692"/>
    </source>
</evidence>
<feature type="transmembrane region" description="Helical" evidence="10">
    <location>
        <begin position="27"/>
        <end position="50"/>
    </location>
</feature>
<keyword evidence="8 10" id="KW-0675">Receptor</keyword>
<dbReference type="PANTHER" id="PTHR21137:SF35">
    <property type="entry name" value="ODORANT RECEPTOR 19A-RELATED"/>
    <property type="match status" value="1"/>
</dbReference>
<dbReference type="PANTHER" id="PTHR21137">
    <property type="entry name" value="ODORANT RECEPTOR"/>
    <property type="match status" value="1"/>
</dbReference>
<dbReference type="GO" id="GO:0007165">
    <property type="term" value="P:signal transduction"/>
    <property type="evidence" value="ECO:0007669"/>
    <property type="project" value="UniProtKB-KW"/>
</dbReference>
<dbReference type="Pfam" id="PF02949">
    <property type="entry name" value="7tm_6"/>
    <property type="match status" value="1"/>
</dbReference>
<dbReference type="EMBL" id="KP843328">
    <property type="protein sequence ID" value="ALD51464.1"/>
    <property type="molecule type" value="mRNA"/>
</dbReference>
<keyword evidence="5 10" id="KW-0552">Olfaction</keyword>
<comment type="subcellular location">
    <subcellularLocation>
        <location evidence="1 10">Cell membrane</location>
        <topology evidence="1 10">Multi-pass membrane protein</topology>
    </subcellularLocation>
</comment>
<keyword evidence="4 10" id="KW-0812">Transmembrane</keyword>
<feature type="signal peptide" evidence="11">
    <location>
        <begin position="1"/>
        <end position="16"/>
    </location>
</feature>
<keyword evidence="6 10" id="KW-1133">Transmembrane helix</keyword>
<protein>
    <recommendedName>
        <fullName evidence="10">Odorant receptor</fullName>
    </recommendedName>
</protein>
<feature type="chain" id="PRO_5005796175" description="Odorant receptor" evidence="11">
    <location>
        <begin position="17"/>
        <end position="389"/>
    </location>
</feature>
<evidence type="ECO:0000256" key="9">
    <source>
        <dbReference type="ARBA" id="ARBA00023224"/>
    </source>
</evidence>
<dbReference type="GO" id="GO:0004984">
    <property type="term" value="F:olfactory receptor activity"/>
    <property type="evidence" value="ECO:0007669"/>
    <property type="project" value="InterPro"/>
</dbReference>
<dbReference type="GO" id="GO:0005549">
    <property type="term" value="F:odorant binding"/>
    <property type="evidence" value="ECO:0007669"/>
    <property type="project" value="InterPro"/>
</dbReference>
<evidence type="ECO:0000256" key="1">
    <source>
        <dbReference type="ARBA" id="ARBA00004651"/>
    </source>
</evidence>